<dbReference type="GO" id="GO:0000045">
    <property type="term" value="P:autophagosome assembly"/>
    <property type="evidence" value="ECO:0007669"/>
    <property type="project" value="TreeGrafter"/>
</dbReference>
<dbReference type="SUPFAM" id="SSF56112">
    <property type="entry name" value="Protein kinase-like (PK-like)"/>
    <property type="match status" value="1"/>
</dbReference>
<dbReference type="GO" id="GO:0005524">
    <property type="term" value="F:ATP binding"/>
    <property type="evidence" value="ECO:0007669"/>
    <property type="project" value="UniProtKB-KW"/>
</dbReference>
<feature type="compositionally biased region" description="Low complexity" evidence="5">
    <location>
        <begin position="40"/>
        <end position="50"/>
    </location>
</feature>
<evidence type="ECO:0000256" key="3">
    <source>
        <dbReference type="ARBA" id="ARBA00022777"/>
    </source>
</evidence>
<dbReference type="GO" id="GO:0004674">
    <property type="term" value="F:protein serine/threonine kinase activity"/>
    <property type="evidence" value="ECO:0007669"/>
    <property type="project" value="InterPro"/>
</dbReference>
<dbReference type="PANTHER" id="PTHR24348">
    <property type="entry name" value="SERINE/THREONINE-PROTEIN KINASE UNC-51-RELATED"/>
    <property type="match status" value="1"/>
</dbReference>
<dbReference type="GO" id="GO:0005829">
    <property type="term" value="C:cytosol"/>
    <property type="evidence" value="ECO:0007669"/>
    <property type="project" value="TreeGrafter"/>
</dbReference>
<evidence type="ECO:0000313" key="8">
    <source>
        <dbReference type="Proteomes" id="UP000678393"/>
    </source>
</evidence>
<reference evidence="7" key="1">
    <citation type="submission" date="2021-04" db="EMBL/GenBank/DDBJ databases">
        <authorList>
            <consortium name="Molecular Ecology Group"/>
        </authorList>
    </citation>
    <scope>NUCLEOTIDE SEQUENCE</scope>
</reference>
<accession>A0A8S3ZIX4</accession>
<dbReference type="PROSITE" id="PS50011">
    <property type="entry name" value="PROTEIN_KINASE_DOM"/>
    <property type="match status" value="1"/>
</dbReference>
<evidence type="ECO:0000259" key="6">
    <source>
        <dbReference type="PROSITE" id="PS50011"/>
    </source>
</evidence>
<dbReference type="GO" id="GO:0010506">
    <property type="term" value="P:regulation of autophagy"/>
    <property type="evidence" value="ECO:0007669"/>
    <property type="project" value="InterPro"/>
</dbReference>
<dbReference type="PANTHER" id="PTHR24348:SF22">
    <property type="entry name" value="NON-SPECIFIC SERINE_THREONINE PROTEIN KINASE"/>
    <property type="match status" value="1"/>
</dbReference>
<evidence type="ECO:0000313" key="7">
    <source>
        <dbReference type="EMBL" id="CAG5129289.1"/>
    </source>
</evidence>
<keyword evidence="2" id="KW-0547">Nucleotide-binding</keyword>
<evidence type="ECO:0000256" key="5">
    <source>
        <dbReference type="SAM" id="MobiDB-lite"/>
    </source>
</evidence>
<keyword evidence="8" id="KW-1185">Reference proteome</keyword>
<protein>
    <recommendedName>
        <fullName evidence="6">Protein kinase domain-containing protein</fullName>
    </recommendedName>
</protein>
<dbReference type="Pfam" id="PF00069">
    <property type="entry name" value="Pkinase"/>
    <property type="match status" value="1"/>
</dbReference>
<dbReference type="InterPro" id="IPR045269">
    <property type="entry name" value="Atg1-like"/>
</dbReference>
<gene>
    <name evidence="7" type="ORF">CUNI_LOCUS14847</name>
</gene>
<keyword evidence="3" id="KW-0418">Kinase</keyword>
<feature type="domain" description="Protein kinase" evidence="6">
    <location>
        <begin position="118"/>
        <end position="391"/>
    </location>
</feature>
<feature type="region of interest" description="Disordered" evidence="5">
    <location>
        <begin position="1"/>
        <end position="50"/>
    </location>
</feature>
<evidence type="ECO:0000256" key="1">
    <source>
        <dbReference type="ARBA" id="ARBA00022679"/>
    </source>
</evidence>
<sequence length="427" mass="48077">MSQSNKDRKRKMDALISGDNSKTHGSQESCCSSAKTPCMAQGSASGDSQGSMRHEFVTVLRDLENEGSPAVIHTHACELEDVWSHKYPLPLSKYPPKSIKTGNKHYDAILPDLPKIGYKPLQVIAKGRSGTIILAQDLREGIEMRETECQPVAIKLQSGKKRKQATASTPEDSERKEQLTDEILIHKRLQHQNIVTLINTIYYQGRTGLVLEFCESGSLEMLLRAHDARFVSEPVARRYLKQLHSAIEYMHLSGVAHRNLCLQNILVTNDNVVKIADFSHAVLYTPGDALYTELVGTVGYQAPEMLLKQPYDPRQIDLWSLGAVLYNMVVGRLPYGRIKTLEEARALKPLVLPPMSVMVLTPQVKELLVGMLAYVPSSRYTLNRVRNSEWFSMSSDKVHIGSFYLVRQPQKICDGEREREVKAEYDI</sequence>
<evidence type="ECO:0000256" key="2">
    <source>
        <dbReference type="ARBA" id="ARBA00022741"/>
    </source>
</evidence>
<proteinExistence type="predicted"/>
<dbReference type="InterPro" id="IPR000719">
    <property type="entry name" value="Prot_kinase_dom"/>
</dbReference>
<evidence type="ECO:0000256" key="4">
    <source>
        <dbReference type="ARBA" id="ARBA00022840"/>
    </source>
</evidence>
<keyword evidence="4" id="KW-0067">ATP-binding</keyword>
<name>A0A8S3ZIX4_9EUPU</name>
<comment type="caution">
    <text evidence="7">The sequence shown here is derived from an EMBL/GenBank/DDBJ whole genome shotgun (WGS) entry which is preliminary data.</text>
</comment>
<keyword evidence="1" id="KW-0808">Transferase</keyword>
<dbReference type="AlphaFoldDB" id="A0A8S3ZIX4"/>
<organism evidence="7 8">
    <name type="scientific">Candidula unifasciata</name>
    <dbReference type="NCBI Taxonomy" id="100452"/>
    <lineage>
        <taxon>Eukaryota</taxon>
        <taxon>Metazoa</taxon>
        <taxon>Spiralia</taxon>
        <taxon>Lophotrochozoa</taxon>
        <taxon>Mollusca</taxon>
        <taxon>Gastropoda</taxon>
        <taxon>Heterobranchia</taxon>
        <taxon>Euthyneura</taxon>
        <taxon>Panpulmonata</taxon>
        <taxon>Eupulmonata</taxon>
        <taxon>Stylommatophora</taxon>
        <taxon>Helicina</taxon>
        <taxon>Helicoidea</taxon>
        <taxon>Geomitridae</taxon>
        <taxon>Candidula</taxon>
    </lineage>
</organism>
<dbReference type="EMBL" id="CAJHNH020003435">
    <property type="protein sequence ID" value="CAG5129289.1"/>
    <property type="molecule type" value="Genomic_DNA"/>
</dbReference>
<dbReference type="GO" id="GO:0005776">
    <property type="term" value="C:autophagosome"/>
    <property type="evidence" value="ECO:0007669"/>
    <property type="project" value="TreeGrafter"/>
</dbReference>
<feature type="compositionally biased region" description="Polar residues" evidence="5">
    <location>
        <begin position="18"/>
        <end position="35"/>
    </location>
</feature>
<dbReference type="Proteomes" id="UP000678393">
    <property type="component" value="Unassembled WGS sequence"/>
</dbReference>
<dbReference type="OrthoDB" id="193931at2759"/>
<dbReference type="GO" id="GO:0016020">
    <property type="term" value="C:membrane"/>
    <property type="evidence" value="ECO:0007669"/>
    <property type="project" value="TreeGrafter"/>
</dbReference>
<dbReference type="InterPro" id="IPR011009">
    <property type="entry name" value="Kinase-like_dom_sf"/>
</dbReference>
<dbReference type="GO" id="GO:0000407">
    <property type="term" value="C:phagophore assembly site"/>
    <property type="evidence" value="ECO:0007669"/>
    <property type="project" value="TreeGrafter"/>
</dbReference>
<dbReference type="Gene3D" id="1.10.510.10">
    <property type="entry name" value="Transferase(Phosphotransferase) domain 1"/>
    <property type="match status" value="1"/>
</dbReference>